<evidence type="ECO:0000313" key="6">
    <source>
        <dbReference type="EMBL" id="WSE31903.1"/>
    </source>
</evidence>
<name>A0ABZ1ICP6_9PSEU</name>
<feature type="signal peptide" evidence="4">
    <location>
        <begin position="1"/>
        <end position="29"/>
    </location>
</feature>
<dbReference type="PANTHER" id="PTHR30024:SF47">
    <property type="entry name" value="TAURINE-BINDING PERIPLASMIC PROTEIN"/>
    <property type="match status" value="1"/>
</dbReference>
<protein>
    <submittedName>
        <fullName evidence="6">ABC transporter substrate-binding protein</fullName>
    </submittedName>
</protein>
<proteinExistence type="inferred from homology"/>
<accession>A0ABZ1ICP6</accession>
<comment type="subcellular location">
    <subcellularLocation>
        <location evidence="1">Periplasm</location>
    </subcellularLocation>
</comment>
<evidence type="ECO:0000313" key="7">
    <source>
        <dbReference type="Proteomes" id="UP001330812"/>
    </source>
</evidence>
<dbReference type="RefSeq" id="WP_326834711.1">
    <property type="nucleotide sequence ID" value="NZ_CP142149.1"/>
</dbReference>
<feature type="chain" id="PRO_5047314277" evidence="4">
    <location>
        <begin position="30"/>
        <end position="348"/>
    </location>
</feature>
<evidence type="ECO:0000259" key="5">
    <source>
        <dbReference type="Pfam" id="PF09084"/>
    </source>
</evidence>
<dbReference type="Gene3D" id="3.40.190.10">
    <property type="entry name" value="Periplasmic binding protein-like II"/>
    <property type="match status" value="2"/>
</dbReference>
<evidence type="ECO:0000256" key="2">
    <source>
        <dbReference type="ARBA" id="ARBA00010742"/>
    </source>
</evidence>
<evidence type="ECO:0000256" key="4">
    <source>
        <dbReference type="SAM" id="SignalP"/>
    </source>
</evidence>
<dbReference type="SUPFAM" id="SSF53850">
    <property type="entry name" value="Periplasmic binding protein-like II"/>
    <property type="match status" value="1"/>
</dbReference>
<sequence>MKLPPLPRTRRLTALLAATVLAATPAACGGGSDAAAPPANGLPTLKLVSYTSGAAAWIGYLGQKKGFFAKDGVNVQLVTLPAGAQATSALLGGSLDVANLDLNNIGPALVQGQKFKLLVNEYVNNWQIISKSADATKPLDSLLSSIKTVGVPSLGGAGTRFVQYLAQLHGGNAQAIKYVVDPNGASQVSGSTDATATDPVGGCVLENQGFKSAFSFLDLKAPKESYPAQVQALIGLPALSYWSSAKWADDNPKAVTAFQQGVKDTIAWVKDPANGDEIASMLANTVWHVSSLPGPAWTACVKSTVKQFDPEFPPAAVDTWNTFVKATGVAPNGLPPASQWLATGAPQQ</sequence>
<dbReference type="InterPro" id="IPR015168">
    <property type="entry name" value="SsuA/THI5"/>
</dbReference>
<keyword evidence="3 4" id="KW-0732">Signal</keyword>
<dbReference type="Pfam" id="PF09084">
    <property type="entry name" value="NMT1"/>
    <property type="match status" value="1"/>
</dbReference>
<evidence type="ECO:0000256" key="1">
    <source>
        <dbReference type="ARBA" id="ARBA00004418"/>
    </source>
</evidence>
<dbReference type="PANTHER" id="PTHR30024">
    <property type="entry name" value="ALIPHATIC SULFONATES-BINDING PROTEIN-RELATED"/>
    <property type="match status" value="1"/>
</dbReference>
<reference evidence="6 7" key="1">
    <citation type="journal article" date="2015" name="Int. J. Syst. Evol. Microbiol.">
        <title>Amycolatopsis rhabdoformis sp. nov., an actinomycete isolated from a tropical forest soil.</title>
        <authorList>
            <person name="Souza W.R."/>
            <person name="Silva R.E."/>
            <person name="Goodfellow M."/>
            <person name="Busarakam K."/>
            <person name="Figueiro F.S."/>
            <person name="Ferreira D."/>
            <person name="Rodrigues-Filho E."/>
            <person name="Moraes L.A.B."/>
            <person name="Zucchi T.D."/>
        </authorList>
    </citation>
    <scope>NUCLEOTIDE SEQUENCE [LARGE SCALE GENOMIC DNA]</scope>
    <source>
        <strain evidence="6 7">NCIMB 14900</strain>
    </source>
</reference>
<keyword evidence="7" id="KW-1185">Reference proteome</keyword>
<organism evidence="6 7">
    <name type="scientific">Amycolatopsis rhabdoformis</name>
    <dbReference type="NCBI Taxonomy" id="1448059"/>
    <lineage>
        <taxon>Bacteria</taxon>
        <taxon>Bacillati</taxon>
        <taxon>Actinomycetota</taxon>
        <taxon>Actinomycetes</taxon>
        <taxon>Pseudonocardiales</taxon>
        <taxon>Pseudonocardiaceae</taxon>
        <taxon>Amycolatopsis</taxon>
    </lineage>
</organism>
<comment type="similarity">
    <text evidence="2">Belongs to the bacterial solute-binding protein SsuA/TauA family.</text>
</comment>
<dbReference type="EMBL" id="CP142149">
    <property type="protein sequence ID" value="WSE31903.1"/>
    <property type="molecule type" value="Genomic_DNA"/>
</dbReference>
<dbReference type="Proteomes" id="UP001330812">
    <property type="component" value="Chromosome"/>
</dbReference>
<evidence type="ECO:0000256" key="3">
    <source>
        <dbReference type="ARBA" id="ARBA00022729"/>
    </source>
</evidence>
<feature type="domain" description="SsuA/THI5-like" evidence="5">
    <location>
        <begin position="60"/>
        <end position="270"/>
    </location>
</feature>
<gene>
    <name evidence="6" type="ORF">VSH64_07245</name>
</gene>